<keyword evidence="5 6" id="KW-0472">Membrane</keyword>
<gene>
    <name evidence="8" type="ordered locus">CHAB381_1557</name>
</gene>
<keyword evidence="2" id="KW-1003">Cell membrane</keyword>
<evidence type="ECO:0000256" key="2">
    <source>
        <dbReference type="ARBA" id="ARBA00022475"/>
    </source>
</evidence>
<dbReference type="AlphaFoldDB" id="A7I3J7"/>
<evidence type="ECO:0000256" key="5">
    <source>
        <dbReference type="ARBA" id="ARBA00023136"/>
    </source>
</evidence>
<keyword evidence="3 6" id="KW-0812">Transmembrane</keyword>
<feature type="domain" description="Sulfatase N-terminal" evidence="7">
    <location>
        <begin position="104"/>
        <end position="387"/>
    </location>
</feature>
<dbReference type="SUPFAM" id="SSF53649">
    <property type="entry name" value="Alkaline phosphatase-like"/>
    <property type="match status" value="1"/>
</dbReference>
<dbReference type="EMBL" id="CP000776">
    <property type="protein sequence ID" value="ABS51131.1"/>
    <property type="molecule type" value="Genomic_DNA"/>
</dbReference>
<comment type="subcellular location">
    <subcellularLocation>
        <location evidence="1">Cell membrane</location>
        <topology evidence="1">Multi-pass membrane protein</topology>
    </subcellularLocation>
</comment>
<evidence type="ECO:0000313" key="9">
    <source>
        <dbReference type="Proteomes" id="UP000002407"/>
    </source>
</evidence>
<dbReference type="InterPro" id="IPR000917">
    <property type="entry name" value="Sulfatase_N"/>
</dbReference>
<dbReference type="PANTHER" id="PTHR47371">
    <property type="entry name" value="LIPOTEICHOIC ACID SYNTHASE"/>
    <property type="match status" value="1"/>
</dbReference>
<protein>
    <submittedName>
        <fullName evidence="8">Putative phosphoglycerol transferase I (Phosphatidylglycerol--membrane-oligosaccharide glycerophosphotransferase)</fullName>
        <ecNumber evidence="8">2.7.8.20</ecNumber>
    </submittedName>
</protein>
<evidence type="ECO:0000256" key="3">
    <source>
        <dbReference type="ARBA" id="ARBA00022692"/>
    </source>
</evidence>
<organism evidence="8 9">
    <name type="scientific">Campylobacter hominis (strain ATCC BAA-381 / DSM 21671 / CCUG 45161 / LMG 19568 / NCTC 13146 / CH001A)</name>
    <dbReference type="NCBI Taxonomy" id="360107"/>
    <lineage>
        <taxon>Bacteria</taxon>
        <taxon>Pseudomonadati</taxon>
        <taxon>Campylobacterota</taxon>
        <taxon>Epsilonproteobacteria</taxon>
        <taxon>Campylobacterales</taxon>
        <taxon>Campylobacteraceae</taxon>
        <taxon>Campylobacter</taxon>
    </lineage>
</organism>
<evidence type="ECO:0000256" key="1">
    <source>
        <dbReference type="ARBA" id="ARBA00004651"/>
    </source>
</evidence>
<keyword evidence="8" id="KW-0808">Transferase</keyword>
<evidence type="ECO:0000256" key="4">
    <source>
        <dbReference type="ARBA" id="ARBA00022989"/>
    </source>
</evidence>
<dbReference type="InterPro" id="IPR017850">
    <property type="entry name" value="Alkaline_phosphatase_core_sf"/>
</dbReference>
<accession>A7I3J7</accession>
<dbReference type="Gene3D" id="3.40.720.10">
    <property type="entry name" value="Alkaline Phosphatase, subunit A"/>
    <property type="match status" value="1"/>
</dbReference>
<evidence type="ECO:0000313" key="8">
    <source>
        <dbReference type="EMBL" id="ABS51131.1"/>
    </source>
</evidence>
<dbReference type="HOGENOM" id="CLU_553994_0_0_7"/>
<evidence type="ECO:0000256" key="6">
    <source>
        <dbReference type="SAM" id="Phobius"/>
    </source>
</evidence>
<dbReference type="InterPro" id="IPR050448">
    <property type="entry name" value="OpgB/LTA_synthase_biosynth"/>
</dbReference>
<feature type="transmembrane region" description="Helical" evidence="6">
    <location>
        <begin position="20"/>
        <end position="38"/>
    </location>
</feature>
<sequence length="432" mass="50179">MNIIIVSITGAPLLTFTNNIILICLLIFAIILICAIICKRIKLQKSRKFLFFVFIFVCAFVTNPTSIALFKIYKYYFYVPVGKYKEIIYQFVKIPEPKVASNSKNIVYIYLEGLSRNFTVNEKFPNLMPNIRNLNHKIEWTNIDPYSTAITIEGLFGSQCAFPLNFFSKFETEREAMKTQKIICATEILKNQGYYTYFMKGFDLNFQNTASFLQSRKYDEMIGKDELLKRGAKNTSEWGVYDDEMFDFAWQDFIRLNESGKKFAQVVLTNSTHTPDGFLPPKCADISYEIDSAMLKSVKCTDKLLGEFISKIRASKYSKNTIIVVQNDHLMPYLFVSDIDKFKDKLENPQSKMLFMILDDDIAQNQYISIAGSSFDTWTTLLGYMGILDEMNFGRNLFRMPTVLQDTPSELLRYTMRILDKISYDEIEKYKN</sequence>
<dbReference type="Proteomes" id="UP000002407">
    <property type="component" value="Chromosome"/>
</dbReference>
<keyword evidence="9" id="KW-1185">Reference proteome</keyword>
<dbReference type="GO" id="GO:0008960">
    <property type="term" value="F:phosphatidylglycerol-membrane-oligosaccharide glycerophosphotransferase activity"/>
    <property type="evidence" value="ECO:0007669"/>
    <property type="project" value="UniProtKB-EC"/>
</dbReference>
<keyword evidence="4 6" id="KW-1133">Transmembrane helix</keyword>
<dbReference type="GO" id="GO:0005886">
    <property type="term" value="C:plasma membrane"/>
    <property type="evidence" value="ECO:0007669"/>
    <property type="project" value="UniProtKB-SubCell"/>
</dbReference>
<feature type="transmembrane region" description="Helical" evidence="6">
    <location>
        <begin position="50"/>
        <end position="73"/>
    </location>
</feature>
<dbReference type="CDD" id="cd16015">
    <property type="entry name" value="LTA_synthase"/>
    <property type="match status" value="1"/>
</dbReference>
<dbReference type="EC" id="2.7.8.20" evidence="8"/>
<dbReference type="Pfam" id="PF00884">
    <property type="entry name" value="Sulfatase"/>
    <property type="match status" value="1"/>
</dbReference>
<dbReference type="eggNOG" id="COG1368">
    <property type="taxonomic scope" value="Bacteria"/>
</dbReference>
<proteinExistence type="predicted"/>
<name>A7I3J7_CAMHC</name>
<dbReference type="PANTHER" id="PTHR47371:SF3">
    <property type="entry name" value="PHOSPHOGLYCEROL TRANSFERASE I"/>
    <property type="match status" value="1"/>
</dbReference>
<reference evidence="9" key="1">
    <citation type="submission" date="2007-07" db="EMBL/GenBank/DDBJ databases">
        <title>Complete genome sequence of Campylobacter hominis ATCC BAA-381, a commensal isolated from the human gastrointestinal tract.</title>
        <authorList>
            <person name="Fouts D.E."/>
            <person name="Mongodin E.F."/>
            <person name="Puiu D."/>
            <person name="Sebastian Y."/>
            <person name="Miller W.G."/>
            <person name="Mandrell R.E."/>
            <person name="Nelson K.E."/>
        </authorList>
    </citation>
    <scope>NUCLEOTIDE SEQUENCE [LARGE SCALE GENOMIC DNA]</scope>
    <source>
        <strain evidence="9">ATCC BAA-381 / LMG 19568 / NCTC 13146 / CH001A</strain>
    </source>
</reference>
<dbReference type="KEGG" id="cha:CHAB381_1557"/>
<evidence type="ECO:0000259" key="7">
    <source>
        <dbReference type="Pfam" id="PF00884"/>
    </source>
</evidence>